<organism evidence="1 2">
    <name type="scientific">Castor canadensis</name>
    <name type="common">American beaver</name>
    <dbReference type="NCBI Taxonomy" id="51338"/>
    <lineage>
        <taxon>Eukaryota</taxon>
        <taxon>Metazoa</taxon>
        <taxon>Chordata</taxon>
        <taxon>Craniata</taxon>
        <taxon>Vertebrata</taxon>
        <taxon>Euteleostomi</taxon>
        <taxon>Mammalia</taxon>
        <taxon>Eutheria</taxon>
        <taxon>Euarchontoglires</taxon>
        <taxon>Glires</taxon>
        <taxon>Rodentia</taxon>
        <taxon>Castorimorpha</taxon>
        <taxon>Castoridae</taxon>
        <taxon>Castor</taxon>
    </lineage>
</organism>
<name>A0AC58N703_CASCN</name>
<gene>
    <name evidence="2" type="primary">Draxin</name>
</gene>
<reference evidence="2" key="1">
    <citation type="submission" date="2025-08" db="UniProtKB">
        <authorList>
            <consortium name="RefSeq"/>
        </authorList>
    </citation>
    <scope>IDENTIFICATION</scope>
</reference>
<accession>A0AC58N703</accession>
<dbReference type="RefSeq" id="XP_073937444.1">
    <property type="nucleotide sequence ID" value="XM_074081343.1"/>
</dbReference>
<protein>
    <submittedName>
        <fullName evidence="2">Draxin isoform X1</fullName>
    </submittedName>
</protein>
<dbReference type="Proteomes" id="UP001732720">
    <property type="component" value="Chromosome 7"/>
</dbReference>
<evidence type="ECO:0000313" key="1">
    <source>
        <dbReference type="Proteomes" id="UP001732720"/>
    </source>
</evidence>
<keyword evidence="1" id="KW-1185">Reference proteome</keyword>
<proteinExistence type="predicted"/>
<sequence length="385" mass="42299">MDDGPPEAGFVPTELGRGAPGRLRTGRGERQTGAEPMAGSTLCKVPMLFLSLLVLLELSLAGSLGPGTPARNLPENHIDLPGSALWMPQASHHRRRGLGKKEQGPSMPGQAQDGTVVTTTTRQASRLPGAGGLLPGQTPAGLLQNKDLLLGLVSPYSEKEHRSPGWERVKKRGREHKRRRDRLKLHRGRALVRGPSSLMKKVELSEDQTLEAAMEESSTSLAPTLLFLTTLDAAPATEESLILPVTSLRPQVQLRSDGEVMPTLDMALFDWTDYEDLKPEVWPSAKKKEKHQGHLFSDGNETSPAEGEPCNHHQDCQPGTCCDLREHVCTPHNRGLNNKCLDDCMCMEGLRCYAKFHRNRRVTRRKGRCVEPETANGDQGSFINV</sequence>
<evidence type="ECO:0000313" key="2">
    <source>
        <dbReference type="RefSeq" id="XP_073937444.1"/>
    </source>
</evidence>